<accession>A0ABS1QU78</accession>
<dbReference type="PROSITE" id="PS50931">
    <property type="entry name" value="HTH_LYSR"/>
    <property type="match status" value="1"/>
</dbReference>
<dbReference type="Gene3D" id="1.10.10.10">
    <property type="entry name" value="Winged helix-like DNA-binding domain superfamily/Winged helix DNA-binding domain"/>
    <property type="match status" value="1"/>
</dbReference>
<dbReference type="EMBL" id="JAERTZ010000026">
    <property type="protein sequence ID" value="MBL1378435.1"/>
    <property type="molecule type" value="Genomic_DNA"/>
</dbReference>
<comment type="similarity">
    <text evidence="1">Belongs to the LysR transcriptional regulatory family.</text>
</comment>
<evidence type="ECO:0000259" key="5">
    <source>
        <dbReference type="PROSITE" id="PS50931"/>
    </source>
</evidence>
<reference evidence="7" key="1">
    <citation type="submission" date="2021-01" db="EMBL/GenBank/DDBJ databases">
        <title>Genome public.</title>
        <authorList>
            <person name="Liu C."/>
            <person name="Sun Q."/>
        </authorList>
    </citation>
    <scope>NUCLEOTIDE SEQUENCE [LARGE SCALE GENOMIC DNA]</scope>
    <source>
        <strain evidence="7">CGMCC 1.18722</strain>
    </source>
</reference>
<dbReference type="PANTHER" id="PTHR30419">
    <property type="entry name" value="HTH-TYPE TRANSCRIPTIONAL REGULATOR YBHD"/>
    <property type="match status" value="1"/>
</dbReference>
<evidence type="ECO:0000313" key="6">
    <source>
        <dbReference type="EMBL" id="MBL1378435.1"/>
    </source>
</evidence>
<organism evidence="6 7">
    <name type="scientific">Zobellella iuensis</name>
    <dbReference type="NCBI Taxonomy" id="2803811"/>
    <lineage>
        <taxon>Bacteria</taxon>
        <taxon>Pseudomonadati</taxon>
        <taxon>Pseudomonadota</taxon>
        <taxon>Gammaproteobacteria</taxon>
        <taxon>Aeromonadales</taxon>
        <taxon>Aeromonadaceae</taxon>
        <taxon>Zobellella</taxon>
    </lineage>
</organism>
<protein>
    <submittedName>
        <fullName evidence="6">LysR family transcriptional regulator</fullName>
    </submittedName>
</protein>
<dbReference type="SUPFAM" id="SSF46785">
    <property type="entry name" value="Winged helix' DNA-binding domain"/>
    <property type="match status" value="1"/>
</dbReference>
<dbReference type="Pfam" id="PF03466">
    <property type="entry name" value="LysR_substrate"/>
    <property type="match status" value="1"/>
</dbReference>
<sequence length="309" mass="34816">MDWTRRLRLRHLHLLINLADTGSLSDTARIMHSTQPGLSKWLKELEEDIGAPLFERHARGLRPTAMGQLLVSHARRMVTEMARAQHNLEALQEGSARTVAVGTSPASAPSFVPAAIMAFIAQHPRTRVEIQESTMNSLLDKLELGKLDVVVGRLDNYQPRASLKSEMLYEEPLRIVARPDHPLAGRPGLGWDDLYQYDWIVWPQGTPIRSKLDMALTLAGRKPPPYRVESSSQVGNLWLLQHSDMLSVSSERVARHFTGRGLVVPLDIRLDSGEGYVGMCWRDEEHPDPTTLELLECLRQARQGHQEQP</sequence>
<dbReference type="RefSeq" id="WP_202086942.1">
    <property type="nucleotide sequence ID" value="NZ_JAERTZ010000026.1"/>
</dbReference>
<dbReference type="SUPFAM" id="SSF53850">
    <property type="entry name" value="Periplasmic binding protein-like II"/>
    <property type="match status" value="1"/>
</dbReference>
<keyword evidence="4" id="KW-0804">Transcription</keyword>
<dbReference type="InterPro" id="IPR036388">
    <property type="entry name" value="WH-like_DNA-bd_sf"/>
</dbReference>
<evidence type="ECO:0000256" key="4">
    <source>
        <dbReference type="ARBA" id="ARBA00023163"/>
    </source>
</evidence>
<dbReference type="Pfam" id="PF00126">
    <property type="entry name" value="HTH_1"/>
    <property type="match status" value="1"/>
</dbReference>
<dbReference type="PANTHER" id="PTHR30419:SF8">
    <property type="entry name" value="NITROGEN ASSIMILATION TRANSCRIPTIONAL ACTIVATOR-RELATED"/>
    <property type="match status" value="1"/>
</dbReference>
<dbReference type="InterPro" id="IPR000847">
    <property type="entry name" value="LysR_HTH_N"/>
</dbReference>
<keyword evidence="3" id="KW-0238">DNA-binding</keyword>
<dbReference type="InterPro" id="IPR036390">
    <property type="entry name" value="WH_DNA-bd_sf"/>
</dbReference>
<evidence type="ECO:0000256" key="3">
    <source>
        <dbReference type="ARBA" id="ARBA00023125"/>
    </source>
</evidence>
<proteinExistence type="inferred from homology"/>
<evidence type="ECO:0000313" key="7">
    <source>
        <dbReference type="Proteomes" id="UP000638570"/>
    </source>
</evidence>
<evidence type="ECO:0000256" key="1">
    <source>
        <dbReference type="ARBA" id="ARBA00009437"/>
    </source>
</evidence>
<dbReference type="Proteomes" id="UP000638570">
    <property type="component" value="Unassembled WGS sequence"/>
</dbReference>
<feature type="domain" description="HTH lysR-type" evidence="5">
    <location>
        <begin position="7"/>
        <end position="64"/>
    </location>
</feature>
<gene>
    <name evidence="6" type="ORF">JKV55_14030</name>
</gene>
<evidence type="ECO:0000256" key="2">
    <source>
        <dbReference type="ARBA" id="ARBA00023015"/>
    </source>
</evidence>
<dbReference type="Gene3D" id="3.40.190.10">
    <property type="entry name" value="Periplasmic binding protein-like II"/>
    <property type="match status" value="2"/>
</dbReference>
<keyword evidence="7" id="KW-1185">Reference proteome</keyword>
<dbReference type="PRINTS" id="PR00039">
    <property type="entry name" value="HTHLYSR"/>
</dbReference>
<comment type="caution">
    <text evidence="6">The sequence shown here is derived from an EMBL/GenBank/DDBJ whole genome shotgun (WGS) entry which is preliminary data.</text>
</comment>
<name>A0ABS1QU78_9GAMM</name>
<keyword evidence="2" id="KW-0805">Transcription regulation</keyword>
<dbReference type="InterPro" id="IPR050950">
    <property type="entry name" value="HTH-type_LysR_regulators"/>
</dbReference>
<dbReference type="InterPro" id="IPR005119">
    <property type="entry name" value="LysR_subst-bd"/>
</dbReference>